<feature type="compositionally biased region" description="Polar residues" evidence="1">
    <location>
        <begin position="517"/>
        <end position="530"/>
    </location>
</feature>
<feature type="region of interest" description="Disordered" evidence="1">
    <location>
        <begin position="191"/>
        <end position="220"/>
    </location>
</feature>
<dbReference type="PROSITE" id="PS50030">
    <property type="entry name" value="UBA"/>
    <property type="match status" value="1"/>
</dbReference>
<evidence type="ECO:0000313" key="4">
    <source>
        <dbReference type="Proteomes" id="UP001056384"/>
    </source>
</evidence>
<dbReference type="SUPFAM" id="SSF46934">
    <property type="entry name" value="UBA-like"/>
    <property type="match status" value="1"/>
</dbReference>
<feature type="region of interest" description="Disordered" evidence="1">
    <location>
        <begin position="377"/>
        <end position="408"/>
    </location>
</feature>
<feature type="compositionally biased region" description="Polar residues" evidence="1">
    <location>
        <begin position="249"/>
        <end position="262"/>
    </location>
</feature>
<evidence type="ECO:0000259" key="2">
    <source>
        <dbReference type="PROSITE" id="PS50030"/>
    </source>
</evidence>
<dbReference type="InterPro" id="IPR015940">
    <property type="entry name" value="UBA"/>
</dbReference>
<feature type="region of interest" description="Disordered" evidence="1">
    <location>
        <begin position="485"/>
        <end position="547"/>
    </location>
</feature>
<protein>
    <submittedName>
        <fullName evidence="3">UBA-like superfamily, Ubiquitin-associated domain-containing protein</fullName>
    </submittedName>
</protein>
<feature type="compositionally biased region" description="Basic and acidic residues" evidence="1">
    <location>
        <begin position="533"/>
        <end position="547"/>
    </location>
</feature>
<dbReference type="EMBL" id="CP099418">
    <property type="protein sequence ID" value="USW48149.1"/>
    <property type="molecule type" value="Genomic_DNA"/>
</dbReference>
<feature type="compositionally biased region" description="Low complexity" evidence="1">
    <location>
        <begin position="301"/>
        <end position="316"/>
    </location>
</feature>
<feature type="region of interest" description="Disordered" evidence="1">
    <location>
        <begin position="139"/>
        <end position="167"/>
    </location>
</feature>
<sequence length="1110" mass="123295">MAPEHPPSDAIGFDATDYGQAHKTSFIARRSVSIFSRRGTEDQEPKPVSIAHTVMRPMTARQNSWIGKRSSRSRSSSKERNRTSSTKGTVLNAVPAARVIKMTSLEEEMATSPNEEILSAISEHAPSLLPAFPIHQCGTTKNHGNLRSRETFPSKTTSRSRRRSDNDHRIGTWINGVAHFDWCAVEDGTTEEIPRSQPAARQTMHRTSSKMYAPEGHHSSMQDLHARKVVSSTPPPILLQHPVPKRSHTPTQYEPASTTGNPYCMYTETSSPLPVIQDVRLLTPEPRAPNHPRVVSHRSHPSQSSSSSRSTTDQSSIYSRRSSMTTIDTIVTPDCQRLKSPSKFSLLSPTQAGVFDDISPRSSVSMVGRYNVNKTLPPTPVATPTPPATQAVEEAPTPGPYNSKSLRVVQGTSGSRASLLTCRSMNELRPSAQTWYRPGAASPTLSQAENAVRTQLSSMAGQRSSWQSVDDQTNEQYLLNQAMKRKDSVREVMQPPERAPTLPKRSRKREWRDQKKAQLSAQQGTAQQVPTRRRSETQLVREESAKPDVPLRKMASVSYGHDTTTKLAALPHQPSHQVATNADISYPMHFDVARGNEDIEACSPTSSDGDSALALASANSAEAVLLRILGSLQSLDDLFSTAIINRGMYRVYKEHEMHLIQTVIRNQSPAAYEYREWRNSEHDPNVKYTPRSYLACHRRDVAVIERLKRLVHEKCQSFLRRETLFALSTPMHPNAQRIDDAFWRICCFCAMFSPGNQKGREDDVTGQLDWLKGGLLDENQGCAATVNTNLEFDMSSVLLNAPEHFAIANKGGLTTAQLWDLTEIWNCYSVLLSGYSGRVQQAREYGVFDNCDITEGDIENEERLLEEWLTYALTLGPHAVLELALLASDNSPAGFALAKQNGWTEWTLPIYSNSLCNFLKEPVAITYSEQVIAAKLRSQDPQAQQQKELSRKRVASMAAEIRLRRQSSEYKRLPLIDMHAERAMSVVSRRDSAASLRSGVTTSSSQTRSSRSSNSSSSTTPAFLSSYRTPLQSISPIPEGRSEYAESVASSQSYASGIAENTSEIATMKLVAMGFPVTAARQALRITDDGESLRVDRAVEYLLRQNWSHV</sequence>
<evidence type="ECO:0000256" key="1">
    <source>
        <dbReference type="SAM" id="MobiDB-lite"/>
    </source>
</evidence>
<dbReference type="AlphaFoldDB" id="A0A9Q9EFQ9"/>
<feature type="region of interest" description="Disordered" evidence="1">
    <location>
        <begin position="234"/>
        <end position="262"/>
    </location>
</feature>
<dbReference type="Gene3D" id="1.10.8.10">
    <property type="entry name" value="DNA helicase RuvA subunit, C-terminal domain"/>
    <property type="match status" value="1"/>
</dbReference>
<feature type="region of interest" description="Disordered" evidence="1">
    <location>
        <begin position="988"/>
        <end position="1023"/>
    </location>
</feature>
<feature type="region of interest" description="Disordered" evidence="1">
    <location>
        <begin position="57"/>
        <end position="90"/>
    </location>
</feature>
<accession>A0A9Q9EFQ9</accession>
<feature type="compositionally biased region" description="Pro residues" evidence="1">
    <location>
        <begin position="377"/>
        <end position="387"/>
    </location>
</feature>
<dbReference type="CDD" id="cd14291">
    <property type="entry name" value="UBA1_NUB1_like"/>
    <property type="match status" value="1"/>
</dbReference>
<dbReference type="Proteomes" id="UP001056384">
    <property type="component" value="Chromosome 1"/>
</dbReference>
<keyword evidence="4" id="KW-1185">Reference proteome</keyword>
<organism evidence="3 4">
    <name type="scientific">Septoria linicola</name>
    <dbReference type="NCBI Taxonomy" id="215465"/>
    <lineage>
        <taxon>Eukaryota</taxon>
        <taxon>Fungi</taxon>
        <taxon>Dikarya</taxon>
        <taxon>Ascomycota</taxon>
        <taxon>Pezizomycotina</taxon>
        <taxon>Dothideomycetes</taxon>
        <taxon>Dothideomycetidae</taxon>
        <taxon>Mycosphaerellales</taxon>
        <taxon>Mycosphaerellaceae</taxon>
        <taxon>Septoria</taxon>
    </lineage>
</organism>
<feature type="compositionally biased region" description="Polar residues" evidence="1">
    <location>
        <begin position="317"/>
        <end position="329"/>
    </location>
</feature>
<dbReference type="OrthoDB" id="5376710at2759"/>
<evidence type="ECO:0000313" key="3">
    <source>
        <dbReference type="EMBL" id="USW48149.1"/>
    </source>
</evidence>
<name>A0A9Q9EFQ9_9PEZI</name>
<proteinExistence type="predicted"/>
<reference evidence="3" key="1">
    <citation type="submission" date="2022-06" db="EMBL/GenBank/DDBJ databases">
        <title>Complete genome sequences of two strains of the flax pathogen Septoria linicola.</title>
        <authorList>
            <person name="Lapalu N."/>
            <person name="Simon A."/>
            <person name="Demenou B."/>
            <person name="Paumier D."/>
            <person name="Guillot M.-P."/>
            <person name="Gout L."/>
            <person name="Valade R."/>
        </authorList>
    </citation>
    <scope>NUCLEOTIDE SEQUENCE</scope>
    <source>
        <strain evidence="3">SE15195</strain>
    </source>
</reference>
<dbReference type="InterPro" id="IPR009060">
    <property type="entry name" value="UBA-like_sf"/>
</dbReference>
<feature type="compositionally biased region" description="Low complexity" evidence="1">
    <location>
        <begin position="997"/>
        <end position="1023"/>
    </location>
</feature>
<gene>
    <name evidence="3" type="ORF">Slin15195_G014680</name>
</gene>
<feature type="domain" description="UBA" evidence="2">
    <location>
        <begin position="1060"/>
        <end position="1105"/>
    </location>
</feature>
<feature type="region of interest" description="Disordered" evidence="1">
    <location>
        <begin position="284"/>
        <end position="330"/>
    </location>
</feature>